<keyword evidence="2" id="KW-1185">Reference proteome</keyword>
<dbReference type="Proteomes" id="UP000825483">
    <property type="component" value="Unassembled WGS sequence"/>
</dbReference>
<reference evidence="1" key="1">
    <citation type="journal article" date="2022" name="Int. J. Syst. Evol. Microbiol.">
        <title>Prevotella lacticifex sp. nov., isolated from the rumen of cows.</title>
        <authorList>
            <person name="Shinkai T."/>
            <person name="Ikeyama N."/>
            <person name="Kumagai M."/>
            <person name="Ohmori H."/>
            <person name="Sakamoto M."/>
            <person name="Ohkuma M."/>
            <person name="Mitsumori M."/>
        </authorList>
    </citation>
    <scope>NUCLEOTIDE SEQUENCE</scope>
    <source>
        <strain evidence="1">R5076</strain>
    </source>
</reference>
<name>A0A9R1C9Z3_9BACT</name>
<evidence type="ECO:0000313" key="2">
    <source>
        <dbReference type="Proteomes" id="UP000825483"/>
    </source>
</evidence>
<dbReference type="GeneID" id="72467231"/>
<gene>
    <name evidence="1" type="ORF">PRLR5076_15870</name>
</gene>
<evidence type="ECO:0000313" key="1">
    <source>
        <dbReference type="EMBL" id="GJG58736.1"/>
    </source>
</evidence>
<accession>A0A9R1C9Z3</accession>
<comment type="caution">
    <text evidence="1">The sequence shown here is derived from an EMBL/GenBank/DDBJ whole genome shotgun (WGS) entry which is preliminary data.</text>
</comment>
<organism evidence="1 2">
    <name type="scientific">Prevotella lacticifex</name>
    <dbReference type="NCBI Taxonomy" id="2854755"/>
    <lineage>
        <taxon>Bacteria</taxon>
        <taxon>Pseudomonadati</taxon>
        <taxon>Bacteroidota</taxon>
        <taxon>Bacteroidia</taxon>
        <taxon>Bacteroidales</taxon>
        <taxon>Prevotellaceae</taxon>
        <taxon>Prevotella</taxon>
    </lineage>
</organism>
<sequence>MKKENIILRNFFRLMRSGAFDENASLEPMSPFKWRRLYDMVEAQKVVHVFARGINRHQHDDGLNPPDDVIERAKKYMAEHPQPTTSNVMLTLPEASMSNRLLNNRFKKIVNKEKHSMDTSVESLGLLQIIVFNVDSMLNRGMSLDGIIRLGKYLRSQSGARLDDIKIEKWLVSLHLARMAELQGNILIEMFGFEQDEIPFVHKPDKDAYSITVRAVSFLAKDTAEEWHFRQGQSGFVQNNSQVLRRNLRRSMRYFIYAPIETTSNFFSGLGHSLSEIEE</sequence>
<dbReference type="RefSeq" id="WP_223929112.1">
    <property type="nucleotide sequence ID" value="NZ_BPTU01000001.1"/>
</dbReference>
<dbReference type="AlphaFoldDB" id="A0A9R1C9Z3"/>
<dbReference type="EMBL" id="BPUB01000001">
    <property type="protein sequence ID" value="GJG58736.1"/>
    <property type="molecule type" value="Genomic_DNA"/>
</dbReference>
<proteinExistence type="predicted"/>
<protein>
    <submittedName>
        <fullName evidence="1">Uncharacterized protein</fullName>
    </submittedName>
</protein>